<feature type="non-terminal residue" evidence="2">
    <location>
        <position position="1"/>
    </location>
</feature>
<feature type="compositionally biased region" description="Basic and acidic residues" evidence="1">
    <location>
        <begin position="78"/>
        <end position="90"/>
    </location>
</feature>
<accession>A0A9P6MD95</accession>
<dbReference type="Gene3D" id="3.40.50.12780">
    <property type="entry name" value="N-terminal domain of ligase-like"/>
    <property type="match status" value="1"/>
</dbReference>
<feature type="compositionally biased region" description="Polar residues" evidence="1">
    <location>
        <begin position="68"/>
        <end position="77"/>
    </location>
</feature>
<dbReference type="AlphaFoldDB" id="A0A9P6MD95"/>
<feature type="non-terminal residue" evidence="2">
    <location>
        <position position="154"/>
    </location>
</feature>
<proteinExistence type="predicted"/>
<sequence length="154" mass="17036">ETVVVLAGYKNEELTADSCDIDQAINILAKQTSNGALLELYGMGIEPNRTDVPSHTPSGELLTRVPSKASTTSTLHASESESKFSPDKKFKTAQPEYSQSGELPADEYEMVVHTWNSTDRPYPSDRCIHELFEEQVVETPDAVALVHESRSMTY</sequence>
<keyword evidence="3" id="KW-1185">Reference proteome</keyword>
<organism evidence="2 3">
    <name type="scientific">Entomortierella chlamydospora</name>
    <dbReference type="NCBI Taxonomy" id="101097"/>
    <lineage>
        <taxon>Eukaryota</taxon>
        <taxon>Fungi</taxon>
        <taxon>Fungi incertae sedis</taxon>
        <taxon>Mucoromycota</taxon>
        <taxon>Mortierellomycotina</taxon>
        <taxon>Mortierellomycetes</taxon>
        <taxon>Mortierellales</taxon>
        <taxon>Mortierellaceae</taxon>
        <taxon>Entomortierella</taxon>
    </lineage>
</organism>
<dbReference type="EMBL" id="JAAAID010004437">
    <property type="protein sequence ID" value="KAF9993099.1"/>
    <property type="molecule type" value="Genomic_DNA"/>
</dbReference>
<name>A0A9P6MD95_9FUNG</name>
<reference evidence="2" key="1">
    <citation type="journal article" date="2020" name="Fungal Divers.">
        <title>Resolving the Mortierellaceae phylogeny through synthesis of multi-gene phylogenetics and phylogenomics.</title>
        <authorList>
            <person name="Vandepol N."/>
            <person name="Liber J."/>
            <person name="Desiro A."/>
            <person name="Na H."/>
            <person name="Kennedy M."/>
            <person name="Barry K."/>
            <person name="Grigoriev I.V."/>
            <person name="Miller A.N."/>
            <person name="O'Donnell K."/>
            <person name="Stajich J.E."/>
            <person name="Bonito G."/>
        </authorList>
    </citation>
    <scope>NUCLEOTIDE SEQUENCE</scope>
    <source>
        <strain evidence="2">NRRL 2769</strain>
    </source>
</reference>
<dbReference type="SUPFAM" id="SSF56801">
    <property type="entry name" value="Acetyl-CoA synthetase-like"/>
    <property type="match status" value="1"/>
</dbReference>
<evidence type="ECO:0000256" key="1">
    <source>
        <dbReference type="SAM" id="MobiDB-lite"/>
    </source>
</evidence>
<gene>
    <name evidence="2" type="ORF">BGZ80_008276</name>
</gene>
<dbReference type="InterPro" id="IPR042099">
    <property type="entry name" value="ANL_N_sf"/>
</dbReference>
<dbReference type="Proteomes" id="UP000703661">
    <property type="component" value="Unassembled WGS sequence"/>
</dbReference>
<comment type="caution">
    <text evidence="2">The sequence shown here is derived from an EMBL/GenBank/DDBJ whole genome shotgun (WGS) entry which is preliminary data.</text>
</comment>
<evidence type="ECO:0000313" key="2">
    <source>
        <dbReference type="EMBL" id="KAF9993099.1"/>
    </source>
</evidence>
<feature type="region of interest" description="Disordered" evidence="1">
    <location>
        <begin position="50"/>
        <end position="105"/>
    </location>
</feature>
<protein>
    <submittedName>
        <fullName evidence="2">Uncharacterized protein</fullName>
    </submittedName>
</protein>
<evidence type="ECO:0000313" key="3">
    <source>
        <dbReference type="Proteomes" id="UP000703661"/>
    </source>
</evidence>